<proteinExistence type="predicted"/>
<organism evidence="3 4">
    <name type="scientific">Hypothenemus hampei</name>
    <name type="common">Coffee berry borer</name>
    <dbReference type="NCBI Taxonomy" id="57062"/>
    <lineage>
        <taxon>Eukaryota</taxon>
        <taxon>Metazoa</taxon>
        <taxon>Ecdysozoa</taxon>
        <taxon>Arthropoda</taxon>
        <taxon>Hexapoda</taxon>
        <taxon>Insecta</taxon>
        <taxon>Pterygota</taxon>
        <taxon>Neoptera</taxon>
        <taxon>Endopterygota</taxon>
        <taxon>Coleoptera</taxon>
        <taxon>Polyphaga</taxon>
        <taxon>Cucujiformia</taxon>
        <taxon>Curculionidae</taxon>
        <taxon>Scolytinae</taxon>
        <taxon>Hypothenemus</taxon>
    </lineage>
</organism>
<evidence type="ECO:0000313" key="3">
    <source>
        <dbReference type="EMBL" id="KAL1494707.1"/>
    </source>
</evidence>
<protein>
    <submittedName>
        <fullName evidence="3">Uncharacterized protein</fullName>
    </submittedName>
</protein>
<keyword evidence="4" id="KW-1185">Reference proteome</keyword>
<dbReference type="AlphaFoldDB" id="A0ABD1EJM8"/>
<feature type="transmembrane region" description="Helical" evidence="1">
    <location>
        <begin position="136"/>
        <end position="157"/>
    </location>
</feature>
<feature type="chain" id="PRO_5044809528" evidence="2">
    <location>
        <begin position="32"/>
        <end position="159"/>
    </location>
</feature>
<keyword evidence="1" id="KW-0472">Membrane</keyword>
<dbReference type="Proteomes" id="UP001566132">
    <property type="component" value="Unassembled WGS sequence"/>
</dbReference>
<keyword evidence="2" id="KW-0732">Signal</keyword>
<reference evidence="3 4" key="1">
    <citation type="submission" date="2024-05" db="EMBL/GenBank/DDBJ databases">
        <title>Genetic variation in Jamaican populations of the coffee berry borer (Hypothenemus hampei).</title>
        <authorList>
            <person name="Errbii M."/>
            <person name="Myrie A."/>
        </authorList>
    </citation>
    <scope>NUCLEOTIDE SEQUENCE [LARGE SCALE GENOMIC DNA]</scope>
    <source>
        <strain evidence="3">JA-Hopewell-2020-01-JO</strain>
        <tissue evidence="3">Whole body</tissue>
    </source>
</reference>
<evidence type="ECO:0000256" key="1">
    <source>
        <dbReference type="SAM" id="Phobius"/>
    </source>
</evidence>
<gene>
    <name evidence="3" type="ORF">ABEB36_010264</name>
</gene>
<dbReference type="EMBL" id="JBDJPC010000007">
    <property type="protein sequence ID" value="KAL1494707.1"/>
    <property type="molecule type" value="Genomic_DNA"/>
</dbReference>
<evidence type="ECO:0000256" key="2">
    <source>
        <dbReference type="SAM" id="SignalP"/>
    </source>
</evidence>
<evidence type="ECO:0000313" key="4">
    <source>
        <dbReference type="Proteomes" id="UP001566132"/>
    </source>
</evidence>
<feature type="signal peptide" evidence="2">
    <location>
        <begin position="1"/>
        <end position="31"/>
    </location>
</feature>
<comment type="caution">
    <text evidence="3">The sequence shown here is derived from an EMBL/GenBank/DDBJ whole genome shotgun (WGS) entry which is preliminary data.</text>
</comment>
<keyword evidence="1" id="KW-0812">Transmembrane</keyword>
<sequence>MNVIKQSISVKHYFLLQLLLLGYYIESDVTALDCLVCNRSAPSLDKDPCNGVCFIRECPENNVCLSAKYEIISVSDGTNATINMETCYPYMKGDECNHFFHSQSHLHGSKKLMLSNCYSCYSDTCNVKNTNDVMDYSGNTGFVAISFSIATLIILNVKF</sequence>
<name>A0ABD1EJM8_HYPHA</name>
<keyword evidence="1" id="KW-1133">Transmembrane helix</keyword>
<accession>A0ABD1EJM8</accession>